<evidence type="ECO:0000256" key="1">
    <source>
        <dbReference type="SAM" id="MobiDB-lite"/>
    </source>
</evidence>
<proteinExistence type="predicted"/>
<dbReference type="AlphaFoldDB" id="A0AAW9CJI9"/>
<dbReference type="EMBL" id="QXCT01000001">
    <property type="protein sequence ID" value="MDW9250754.1"/>
    <property type="molecule type" value="Genomic_DNA"/>
</dbReference>
<gene>
    <name evidence="2" type="ORF">C7S16_6662</name>
</gene>
<sequence length="55" mass="6585">MCGFSRPPFNSITKNNKTQNHQDDLLKQLIPFYFPGKKQTHINFMDCITYREITY</sequence>
<protein>
    <submittedName>
        <fullName evidence="2">Uncharacterized protein</fullName>
    </submittedName>
</protein>
<accession>A0AAW9CJI9</accession>
<organism evidence="2 3">
    <name type="scientific">Burkholderia thailandensis</name>
    <dbReference type="NCBI Taxonomy" id="57975"/>
    <lineage>
        <taxon>Bacteria</taxon>
        <taxon>Pseudomonadati</taxon>
        <taxon>Pseudomonadota</taxon>
        <taxon>Betaproteobacteria</taxon>
        <taxon>Burkholderiales</taxon>
        <taxon>Burkholderiaceae</taxon>
        <taxon>Burkholderia</taxon>
        <taxon>pseudomallei group</taxon>
    </lineage>
</organism>
<evidence type="ECO:0000313" key="3">
    <source>
        <dbReference type="Proteomes" id="UP001272137"/>
    </source>
</evidence>
<reference evidence="2" key="1">
    <citation type="submission" date="2018-08" db="EMBL/GenBank/DDBJ databases">
        <title>Identification of Burkholderia cepacia strains that express a Burkholderia pseudomallei-like capsular polysaccharide.</title>
        <authorList>
            <person name="Burtnick M.N."/>
            <person name="Vongsouvath M."/>
            <person name="Newton P."/>
            <person name="Wuthiekanun V."/>
            <person name="Limmathurotsakul D."/>
            <person name="Brett P.J."/>
            <person name="Chantratita N."/>
            <person name="Dance D.A."/>
        </authorList>
    </citation>
    <scope>NUCLEOTIDE SEQUENCE</scope>
    <source>
        <strain evidence="2">SBXCC001</strain>
    </source>
</reference>
<comment type="caution">
    <text evidence="2">The sequence shown here is derived from an EMBL/GenBank/DDBJ whole genome shotgun (WGS) entry which is preliminary data.</text>
</comment>
<feature type="region of interest" description="Disordered" evidence="1">
    <location>
        <begin position="1"/>
        <end position="20"/>
    </location>
</feature>
<dbReference type="Proteomes" id="UP001272137">
    <property type="component" value="Unassembled WGS sequence"/>
</dbReference>
<name>A0AAW9CJI9_BURTH</name>
<evidence type="ECO:0000313" key="2">
    <source>
        <dbReference type="EMBL" id="MDW9250754.1"/>
    </source>
</evidence>
<feature type="compositionally biased region" description="Polar residues" evidence="1">
    <location>
        <begin position="8"/>
        <end position="19"/>
    </location>
</feature>